<keyword evidence="2" id="KW-0677">Repeat</keyword>
<dbReference type="SMART" id="SM00408">
    <property type="entry name" value="IGc2"/>
    <property type="match status" value="3"/>
</dbReference>
<evidence type="ECO:0000256" key="1">
    <source>
        <dbReference type="ARBA" id="ARBA00022729"/>
    </source>
</evidence>
<dbReference type="AlphaFoldDB" id="A0A2T7NF91"/>
<evidence type="ECO:0000256" key="3">
    <source>
        <dbReference type="ARBA" id="ARBA00023157"/>
    </source>
</evidence>
<dbReference type="Proteomes" id="UP000245119">
    <property type="component" value="Linkage Group LG13"/>
</dbReference>
<sequence length="451" mass="49966">MSVKLLVPIPMESFSMDALFTCVSVSEGASIDLEDVTPSFDSPMANVTVKEGATAVLPCSVVWTDQWSTLLTFEDRRIIDDERLSVERPFSKDWNLHIRNVQHKDQGLYNCQINTSPVKIKTVHLKVQGEIVLFVSFSVPAKIIENLSSSDTTVREGETVTLVCNVTGIPLPRVTWYRHVSDKKGQERESEFCPGSNCKTFFLFLHEVRSWIGVSGEVLIIHNISRYCGDVYECVAFNDVPPAINRMIKVDVQFSPEIELPNKRIGQMLGKETILECIVTANPQSVSRWLKDGEEVKTDGSNYHVEVYNEHQEAYTIVLSFRIMAISEQDFGQYTCEASSPMGKDAETMVLFGELQELIQKATNDDYVHDHDNCSPDSVDDRRSQKRVSVSGSAGSFAGPDPHLHPGTPAPHSGAPSRGSARFSGQKVKGMMTSLTVASGAGAEEQRLGLL</sequence>
<proteinExistence type="predicted"/>
<comment type="caution">
    <text evidence="7">The sequence shown here is derived from an EMBL/GenBank/DDBJ whole genome shotgun (WGS) entry which is preliminary data.</text>
</comment>
<dbReference type="OrthoDB" id="10012075at2759"/>
<dbReference type="InterPro" id="IPR003598">
    <property type="entry name" value="Ig_sub2"/>
</dbReference>
<protein>
    <recommendedName>
        <fullName evidence="6">Ig-like domain-containing protein</fullName>
    </recommendedName>
</protein>
<dbReference type="InterPro" id="IPR036179">
    <property type="entry name" value="Ig-like_dom_sf"/>
</dbReference>
<dbReference type="PANTHER" id="PTHR12231">
    <property type="entry name" value="CTX-RELATED TYPE I TRANSMEMBRANE PROTEIN"/>
    <property type="match status" value="1"/>
</dbReference>
<feature type="domain" description="Ig-like" evidence="6">
    <location>
        <begin position="140"/>
        <end position="245"/>
    </location>
</feature>
<evidence type="ECO:0000313" key="7">
    <source>
        <dbReference type="EMBL" id="PVD19834.1"/>
    </source>
</evidence>
<reference evidence="7 8" key="1">
    <citation type="submission" date="2018-04" db="EMBL/GenBank/DDBJ databases">
        <title>The genome of golden apple snail Pomacea canaliculata provides insight into stress tolerance and invasive adaptation.</title>
        <authorList>
            <person name="Liu C."/>
            <person name="Liu B."/>
            <person name="Ren Y."/>
            <person name="Zhang Y."/>
            <person name="Wang H."/>
            <person name="Li S."/>
            <person name="Jiang F."/>
            <person name="Yin L."/>
            <person name="Zhang G."/>
            <person name="Qian W."/>
            <person name="Fan W."/>
        </authorList>
    </citation>
    <scope>NUCLEOTIDE SEQUENCE [LARGE SCALE GENOMIC DNA]</scope>
    <source>
        <strain evidence="7">SZHN2017</strain>
        <tissue evidence="7">Muscle</tissue>
    </source>
</reference>
<name>A0A2T7NF91_POMCA</name>
<dbReference type="SUPFAM" id="SSF48726">
    <property type="entry name" value="Immunoglobulin"/>
    <property type="match status" value="3"/>
</dbReference>
<evidence type="ECO:0000313" key="8">
    <source>
        <dbReference type="Proteomes" id="UP000245119"/>
    </source>
</evidence>
<dbReference type="PROSITE" id="PS50835">
    <property type="entry name" value="IG_LIKE"/>
    <property type="match status" value="3"/>
</dbReference>
<dbReference type="SMART" id="SM00409">
    <property type="entry name" value="IG"/>
    <property type="match status" value="3"/>
</dbReference>
<accession>A0A2T7NF91</accession>
<dbReference type="STRING" id="400727.A0A2T7NF91"/>
<feature type="region of interest" description="Disordered" evidence="5">
    <location>
        <begin position="364"/>
        <end position="426"/>
    </location>
</feature>
<keyword evidence="8" id="KW-1185">Reference proteome</keyword>
<gene>
    <name evidence="7" type="ORF">C0Q70_20327</name>
</gene>
<keyword evidence="3" id="KW-1015">Disulfide bond</keyword>
<keyword evidence="4" id="KW-0393">Immunoglobulin domain</keyword>
<feature type="domain" description="Ig-like" evidence="6">
    <location>
        <begin position="38"/>
        <end position="121"/>
    </location>
</feature>
<evidence type="ECO:0000256" key="5">
    <source>
        <dbReference type="SAM" id="MobiDB-lite"/>
    </source>
</evidence>
<dbReference type="InterPro" id="IPR013098">
    <property type="entry name" value="Ig_I-set"/>
</dbReference>
<evidence type="ECO:0000259" key="6">
    <source>
        <dbReference type="PROSITE" id="PS50835"/>
    </source>
</evidence>
<dbReference type="Gene3D" id="2.60.40.10">
    <property type="entry name" value="Immunoglobulins"/>
    <property type="match status" value="3"/>
</dbReference>
<dbReference type="GO" id="GO:0043005">
    <property type="term" value="C:neuron projection"/>
    <property type="evidence" value="ECO:0007669"/>
    <property type="project" value="TreeGrafter"/>
</dbReference>
<organism evidence="7 8">
    <name type="scientific">Pomacea canaliculata</name>
    <name type="common">Golden apple snail</name>
    <dbReference type="NCBI Taxonomy" id="400727"/>
    <lineage>
        <taxon>Eukaryota</taxon>
        <taxon>Metazoa</taxon>
        <taxon>Spiralia</taxon>
        <taxon>Lophotrochozoa</taxon>
        <taxon>Mollusca</taxon>
        <taxon>Gastropoda</taxon>
        <taxon>Caenogastropoda</taxon>
        <taxon>Architaenioglossa</taxon>
        <taxon>Ampullarioidea</taxon>
        <taxon>Ampullariidae</taxon>
        <taxon>Pomacea</taxon>
    </lineage>
</organism>
<keyword evidence="1" id="KW-0732">Signal</keyword>
<dbReference type="Pfam" id="PF13927">
    <property type="entry name" value="Ig_3"/>
    <property type="match status" value="1"/>
</dbReference>
<dbReference type="InterPro" id="IPR007110">
    <property type="entry name" value="Ig-like_dom"/>
</dbReference>
<dbReference type="InterPro" id="IPR013783">
    <property type="entry name" value="Ig-like_fold"/>
</dbReference>
<dbReference type="PANTHER" id="PTHR12231:SF253">
    <property type="entry name" value="DPR-INTERACTING PROTEIN ETA, ISOFORM B-RELATED"/>
    <property type="match status" value="1"/>
</dbReference>
<dbReference type="InterPro" id="IPR051170">
    <property type="entry name" value="Neural/epithelial_adhesion"/>
</dbReference>
<feature type="compositionally biased region" description="Basic and acidic residues" evidence="5">
    <location>
        <begin position="364"/>
        <end position="383"/>
    </location>
</feature>
<dbReference type="InterPro" id="IPR003599">
    <property type="entry name" value="Ig_sub"/>
</dbReference>
<dbReference type="EMBL" id="PZQS01000013">
    <property type="protein sequence ID" value="PVD19834.1"/>
    <property type="molecule type" value="Genomic_DNA"/>
</dbReference>
<dbReference type="Pfam" id="PF07679">
    <property type="entry name" value="I-set"/>
    <property type="match status" value="2"/>
</dbReference>
<feature type="domain" description="Ig-like" evidence="6">
    <location>
        <begin position="256"/>
        <end position="350"/>
    </location>
</feature>
<evidence type="ECO:0000256" key="2">
    <source>
        <dbReference type="ARBA" id="ARBA00022737"/>
    </source>
</evidence>
<feature type="compositionally biased region" description="Low complexity" evidence="5">
    <location>
        <begin position="388"/>
        <end position="399"/>
    </location>
</feature>
<evidence type="ECO:0000256" key="4">
    <source>
        <dbReference type="ARBA" id="ARBA00023319"/>
    </source>
</evidence>